<sequence length="37" mass="4250">MAKDARRHGSAPKRRPRGRAGLSRSRLQRFESRRSGT</sequence>
<evidence type="ECO:0000313" key="3">
    <source>
        <dbReference type="Proteomes" id="UP000023435"/>
    </source>
</evidence>
<dbReference type="Proteomes" id="UP000023435">
    <property type="component" value="Unassembled WGS sequence"/>
</dbReference>
<feature type="compositionally biased region" description="Basic residues" evidence="1">
    <location>
        <begin position="1"/>
        <end position="18"/>
    </location>
</feature>
<dbReference type="EMBL" id="JAJA02000001">
    <property type="protein sequence ID" value="KWS04261.1"/>
    <property type="molecule type" value="Genomic_DNA"/>
</dbReference>
<name>A0A108U811_9GAMM</name>
<protein>
    <submittedName>
        <fullName evidence="2">Uncharacterized protein</fullName>
    </submittedName>
</protein>
<evidence type="ECO:0000256" key="1">
    <source>
        <dbReference type="SAM" id="MobiDB-lite"/>
    </source>
</evidence>
<accession>A0A108U811</accession>
<comment type="caution">
    <text evidence="2">The sequence shown here is derived from an EMBL/GenBank/DDBJ whole genome shotgun (WGS) entry which is preliminary data.</text>
</comment>
<organism evidence="2 3">
    <name type="scientific">Lysobacter capsici AZ78</name>
    <dbReference type="NCBI Taxonomy" id="1444315"/>
    <lineage>
        <taxon>Bacteria</taxon>
        <taxon>Pseudomonadati</taxon>
        <taxon>Pseudomonadota</taxon>
        <taxon>Gammaproteobacteria</taxon>
        <taxon>Lysobacterales</taxon>
        <taxon>Lysobacteraceae</taxon>
        <taxon>Lysobacter</taxon>
    </lineage>
</organism>
<feature type="compositionally biased region" description="Basic and acidic residues" evidence="1">
    <location>
        <begin position="28"/>
        <end position="37"/>
    </location>
</feature>
<gene>
    <name evidence="2" type="ORF">AZ78_1810</name>
</gene>
<evidence type="ECO:0000313" key="2">
    <source>
        <dbReference type="EMBL" id="KWS04261.1"/>
    </source>
</evidence>
<reference evidence="2 3" key="1">
    <citation type="journal article" date="2014" name="Genome Announc.">
        <title>Draft Genome Sequence of Lysobacter capsici AZ78, a Bacterium Antagonistic to Plant-Pathogenic Oomycetes.</title>
        <authorList>
            <person name="Puopolo G."/>
            <person name="Sonego P."/>
            <person name="Engelen K."/>
            <person name="Pertot I."/>
        </authorList>
    </citation>
    <scope>NUCLEOTIDE SEQUENCE [LARGE SCALE GENOMIC DNA]</scope>
    <source>
        <strain evidence="2 3">AZ78</strain>
    </source>
</reference>
<keyword evidence="3" id="KW-1185">Reference proteome</keyword>
<dbReference type="AlphaFoldDB" id="A0A108U811"/>
<feature type="region of interest" description="Disordered" evidence="1">
    <location>
        <begin position="1"/>
        <end position="37"/>
    </location>
</feature>
<proteinExistence type="predicted"/>